<dbReference type="Proteomes" id="UP000190102">
    <property type="component" value="Unassembled WGS sequence"/>
</dbReference>
<evidence type="ECO:0000313" key="11">
    <source>
        <dbReference type="EMBL" id="SJZ35495.1"/>
    </source>
</evidence>
<gene>
    <name evidence="8" type="primary">pal</name>
    <name evidence="11" type="ORF">SAMN02745119_00197</name>
</gene>
<feature type="compositionally biased region" description="Low complexity" evidence="9">
    <location>
        <begin position="37"/>
        <end position="49"/>
    </location>
</feature>
<evidence type="ECO:0000256" key="9">
    <source>
        <dbReference type="SAM" id="MobiDB-lite"/>
    </source>
</evidence>
<dbReference type="InterPro" id="IPR006665">
    <property type="entry name" value="OmpA-like"/>
</dbReference>
<evidence type="ECO:0000256" key="6">
    <source>
        <dbReference type="ARBA" id="ARBA00023288"/>
    </source>
</evidence>
<evidence type="ECO:0000256" key="7">
    <source>
        <dbReference type="ARBA" id="ARBA00023306"/>
    </source>
</evidence>
<dbReference type="GO" id="GO:0051301">
    <property type="term" value="P:cell division"/>
    <property type="evidence" value="ECO:0007669"/>
    <property type="project" value="UniProtKB-KW"/>
</dbReference>
<comment type="subcellular location">
    <subcellularLocation>
        <location evidence="8">Cell outer membrane</location>
        <topology evidence="8">Lipid-anchor</topology>
    </subcellularLocation>
</comment>
<reference evidence="12" key="1">
    <citation type="submission" date="2017-02" db="EMBL/GenBank/DDBJ databases">
        <authorList>
            <person name="Varghese N."/>
            <person name="Submissions S."/>
        </authorList>
    </citation>
    <scope>NUCLEOTIDE SEQUENCE [LARGE SCALE GENOMIC DNA]</scope>
    <source>
        <strain evidence="12">ATCC BAA-34</strain>
    </source>
</reference>
<proteinExistence type="inferred from homology"/>
<keyword evidence="4 8" id="KW-0564">Palmitate</keyword>
<dbReference type="InterPro" id="IPR050330">
    <property type="entry name" value="Bact_OuterMem_StrucFunc"/>
</dbReference>
<dbReference type="EMBL" id="FUWR01000001">
    <property type="protein sequence ID" value="SJZ35495.1"/>
    <property type="molecule type" value="Genomic_DNA"/>
</dbReference>
<dbReference type="STRING" id="115783.SAMN02745119_00197"/>
<dbReference type="InterPro" id="IPR006664">
    <property type="entry name" value="OMP_bac"/>
</dbReference>
<dbReference type="OrthoDB" id="9809164at2"/>
<evidence type="ECO:0000256" key="5">
    <source>
        <dbReference type="ARBA" id="ARBA00023237"/>
    </source>
</evidence>
<comment type="similarity">
    <text evidence="8">Belongs to the Pal lipoprotein family.</text>
</comment>
<dbReference type="AlphaFoldDB" id="A0A1T4JZN5"/>
<dbReference type="InterPro" id="IPR014169">
    <property type="entry name" value="Pal_lipo_C"/>
</dbReference>
<dbReference type="NCBIfam" id="TIGR02802">
    <property type="entry name" value="Pal_lipo"/>
    <property type="match status" value="1"/>
</dbReference>
<evidence type="ECO:0000256" key="1">
    <source>
        <dbReference type="ARBA" id="ARBA00022618"/>
    </source>
</evidence>
<dbReference type="PROSITE" id="PS51123">
    <property type="entry name" value="OMPA_2"/>
    <property type="match status" value="1"/>
</dbReference>
<evidence type="ECO:0000259" key="10">
    <source>
        <dbReference type="PROSITE" id="PS51123"/>
    </source>
</evidence>
<keyword evidence="1" id="KW-0132">Cell division</keyword>
<dbReference type="InterPro" id="IPR036737">
    <property type="entry name" value="OmpA-like_sf"/>
</dbReference>
<dbReference type="SUPFAM" id="SSF103088">
    <property type="entry name" value="OmpA-like"/>
    <property type="match status" value="1"/>
</dbReference>
<keyword evidence="7" id="KW-0131">Cell cycle</keyword>
<feature type="domain" description="OmpA-like" evidence="10">
    <location>
        <begin position="70"/>
        <end position="186"/>
    </location>
</feature>
<evidence type="ECO:0000256" key="4">
    <source>
        <dbReference type="ARBA" id="ARBA00023139"/>
    </source>
</evidence>
<evidence type="ECO:0000313" key="12">
    <source>
        <dbReference type="Proteomes" id="UP000190102"/>
    </source>
</evidence>
<accession>A0A1T4JZN5</accession>
<keyword evidence="2 8" id="KW-0732">Signal</keyword>
<dbReference type="PRINTS" id="PR01021">
    <property type="entry name" value="OMPADOMAIN"/>
</dbReference>
<protein>
    <recommendedName>
        <fullName evidence="8">Peptidoglycan-associated lipoprotein</fullName>
        <shortName evidence="8">PAL</shortName>
    </recommendedName>
</protein>
<keyword evidence="12" id="KW-1185">Reference proteome</keyword>
<name>A0A1T4JZN5_9BACT</name>
<dbReference type="PROSITE" id="PS51257">
    <property type="entry name" value="PROKAR_LIPOPROTEIN"/>
    <property type="match status" value="1"/>
</dbReference>
<evidence type="ECO:0000256" key="2">
    <source>
        <dbReference type="ARBA" id="ARBA00022729"/>
    </source>
</evidence>
<dbReference type="HAMAP" id="MF_02204">
    <property type="entry name" value="Pal"/>
    <property type="match status" value="1"/>
</dbReference>
<dbReference type="GO" id="GO:0009279">
    <property type="term" value="C:cell outer membrane"/>
    <property type="evidence" value="ECO:0007669"/>
    <property type="project" value="UniProtKB-SubCell"/>
</dbReference>
<dbReference type="Gene3D" id="3.30.1330.60">
    <property type="entry name" value="OmpA-like domain"/>
    <property type="match status" value="1"/>
</dbReference>
<dbReference type="PANTHER" id="PTHR30329">
    <property type="entry name" value="STATOR ELEMENT OF FLAGELLAR MOTOR COMPLEX"/>
    <property type="match status" value="1"/>
</dbReference>
<evidence type="ECO:0000256" key="3">
    <source>
        <dbReference type="ARBA" id="ARBA00023136"/>
    </source>
</evidence>
<keyword evidence="5 8" id="KW-0998">Cell outer membrane</keyword>
<dbReference type="CDD" id="cd07185">
    <property type="entry name" value="OmpA_C-like"/>
    <property type="match status" value="1"/>
</dbReference>
<keyword evidence="6 8" id="KW-0449">Lipoprotein</keyword>
<keyword evidence="3 8" id="KW-0472">Membrane</keyword>
<feature type="region of interest" description="Disordered" evidence="9">
    <location>
        <begin position="37"/>
        <end position="69"/>
    </location>
</feature>
<dbReference type="RefSeq" id="WP_078788514.1">
    <property type="nucleotide sequence ID" value="NZ_FUWR01000001.1"/>
</dbReference>
<sequence>MRNGFKGMVVALGVVAMMAAGCAKEEVVKKDEPVVQQQTVKQQEPVKQVEPVKQEEQQKAAPKQEEGTAAKASAAVALETVYFDFDKSDLRKDSRDVLSKNAEALLKQVADAKIQVAGHCDERGSDEYNLALGERRAKSVAKYLTTLGVKADRISTISYGKEKPAVQGSDEAAWSKNRRAEFVIVK</sequence>
<dbReference type="PANTHER" id="PTHR30329:SF21">
    <property type="entry name" value="LIPOPROTEIN YIAD-RELATED"/>
    <property type="match status" value="1"/>
</dbReference>
<organism evidence="11 12">
    <name type="scientific">Trichlorobacter thiogenes</name>
    <dbReference type="NCBI Taxonomy" id="115783"/>
    <lineage>
        <taxon>Bacteria</taxon>
        <taxon>Pseudomonadati</taxon>
        <taxon>Thermodesulfobacteriota</taxon>
        <taxon>Desulfuromonadia</taxon>
        <taxon>Geobacterales</taxon>
        <taxon>Geobacteraceae</taxon>
        <taxon>Trichlorobacter</taxon>
    </lineage>
</organism>
<dbReference type="Pfam" id="PF00691">
    <property type="entry name" value="OmpA"/>
    <property type="match status" value="1"/>
</dbReference>
<dbReference type="InterPro" id="IPR039001">
    <property type="entry name" value="Pal"/>
</dbReference>
<evidence type="ECO:0000256" key="8">
    <source>
        <dbReference type="HAMAP-Rule" id="MF_02204"/>
    </source>
</evidence>
<feature type="compositionally biased region" description="Basic and acidic residues" evidence="9">
    <location>
        <begin position="50"/>
        <end position="68"/>
    </location>
</feature>